<evidence type="ECO:0000259" key="4">
    <source>
        <dbReference type="Pfam" id="PF00079"/>
    </source>
</evidence>
<dbReference type="EMBL" id="CAJPEV010000172">
    <property type="protein sequence ID" value="CAG0881794.1"/>
    <property type="molecule type" value="Genomic_DNA"/>
</dbReference>
<dbReference type="InterPro" id="IPR036186">
    <property type="entry name" value="Serpin_sf"/>
</dbReference>
<dbReference type="GO" id="GO:0005615">
    <property type="term" value="C:extracellular space"/>
    <property type="evidence" value="ECO:0007669"/>
    <property type="project" value="InterPro"/>
</dbReference>
<comment type="similarity">
    <text evidence="1">Belongs to the serpin family.</text>
</comment>
<dbReference type="Gene3D" id="2.30.39.10">
    <property type="entry name" value="Alpha-1-antitrypsin, domain 1"/>
    <property type="match status" value="1"/>
</dbReference>
<reference evidence="5" key="1">
    <citation type="submission" date="2020-11" db="EMBL/GenBank/DDBJ databases">
        <authorList>
            <person name="Tran Van P."/>
        </authorList>
    </citation>
    <scope>NUCLEOTIDE SEQUENCE</scope>
</reference>
<evidence type="ECO:0000256" key="3">
    <source>
        <dbReference type="ARBA" id="ARBA00022900"/>
    </source>
</evidence>
<organism evidence="5">
    <name type="scientific">Darwinula stevensoni</name>
    <dbReference type="NCBI Taxonomy" id="69355"/>
    <lineage>
        <taxon>Eukaryota</taxon>
        <taxon>Metazoa</taxon>
        <taxon>Ecdysozoa</taxon>
        <taxon>Arthropoda</taxon>
        <taxon>Crustacea</taxon>
        <taxon>Oligostraca</taxon>
        <taxon>Ostracoda</taxon>
        <taxon>Podocopa</taxon>
        <taxon>Podocopida</taxon>
        <taxon>Darwinulocopina</taxon>
        <taxon>Darwinuloidea</taxon>
        <taxon>Darwinulidae</taxon>
        <taxon>Darwinula</taxon>
    </lineage>
</organism>
<feature type="domain" description="Serpin" evidence="4">
    <location>
        <begin position="1"/>
        <end position="97"/>
    </location>
</feature>
<gene>
    <name evidence="5" type="ORF">DSTB1V02_LOCUS1734</name>
</gene>
<dbReference type="Proteomes" id="UP000677054">
    <property type="component" value="Unassembled WGS sequence"/>
</dbReference>
<evidence type="ECO:0000313" key="6">
    <source>
        <dbReference type="Proteomes" id="UP000677054"/>
    </source>
</evidence>
<dbReference type="PROSITE" id="PS00284">
    <property type="entry name" value="SERPIN"/>
    <property type="match status" value="1"/>
</dbReference>
<sequence>MGVEDMFKWGSANFSGISQEIIYVTDIFHKAYIEVDEKGSEAAAATGLVFFTRSGLDSPRIIVVNRPFLFFITLHAPNADLRQAPQAILFAGRVSKPPPRLSSSA</sequence>
<dbReference type="InterPro" id="IPR042185">
    <property type="entry name" value="Serpin_sf_2"/>
</dbReference>
<evidence type="ECO:0000256" key="2">
    <source>
        <dbReference type="ARBA" id="ARBA00022690"/>
    </source>
</evidence>
<dbReference type="SUPFAM" id="SSF56574">
    <property type="entry name" value="Serpins"/>
    <property type="match status" value="1"/>
</dbReference>
<dbReference type="OrthoDB" id="671595at2759"/>
<dbReference type="AlphaFoldDB" id="A0A7R9A3Q3"/>
<name>A0A7R9A3Q3_9CRUS</name>
<dbReference type="GO" id="GO:0004867">
    <property type="term" value="F:serine-type endopeptidase inhibitor activity"/>
    <property type="evidence" value="ECO:0007669"/>
    <property type="project" value="UniProtKB-KW"/>
</dbReference>
<accession>A0A7R9A3Q3</accession>
<keyword evidence="2" id="KW-0646">Protease inhibitor</keyword>
<dbReference type="InterPro" id="IPR023796">
    <property type="entry name" value="Serpin_dom"/>
</dbReference>
<dbReference type="Pfam" id="PF00079">
    <property type="entry name" value="Serpin"/>
    <property type="match status" value="1"/>
</dbReference>
<dbReference type="InterPro" id="IPR042178">
    <property type="entry name" value="Serpin_sf_1"/>
</dbReference>
<dbReference type="InterPro" id="IPR000215">
    <property type="entry name" value="Serpin_fam"/>
</dbReference>
<dbReference type="Gene3D" id="3.30.497.10">
    <property type="entry name" value="Antithrombin, subunit I, domain 2"/>
    <property type="match status" value="1"/>
</dbReference>
<protein>
    <recommendedName>
        <fullName evidence="4">Serpin domain-containing protein</fullName>
    </recommendedName>
</protein>
<evidence type="ECO:0000256" key="1">
    <source>
        <dbReference type="ARBA" id="ARBA00009500"/>
    </source>
</evidence>
<keyword evidence="3" id="KW-0722">Serine protease inhibitor</keyword>
<dbReference type="EMBL" id="LR899689">
    <property type="protein sequence ID" value="CAD7241754.1"/>
    <property type="molecule type" value="Genomic_DNA"/>
</dbReference>
<proteinExistence type="inferred from homology"/>
<evidence type="ECO:0000313" key="5">
    <source>
        <dbReference type="EMBL" id="CAD7241754.1"/>
    </source>
</evidence>
<dbReference type="PANTHER" id="PTHR11461:SF211">
    <property type="entry name" value="GH10112P-RELATED"/>
    <property type="match status" value="1"/>
</dbReference>
<dbReference type="InterPro" id="IPR023795">
    <property type="entry name" value="Serpin_CS"/>
</dbReference>
<dbReference type="PANTHER" id="PTHR11461">
    <property type="entry name" value="SERINE PROTEASE INHIBITOR, SERPIN"/>
    <property type="match status" value="1"/>
</dbReference>
<keyword evidence="6" id="KW-1185">Reference proteome</keyword>